<evidence type="ECO:0000259" key="21">
    <source>
        <dbReference type="Pfam" id="PF12781"/>
    </source>
</evidence>
<dbReference type="FunFam" id="3.20.180.20:FF:000003">
    <property type="entry name" value="Dynein heavy chain 12, axonemal"/>
    <property type="match status" value="1"/>
</dbReference>
<feature type="domain" description="Dynein heavy chain AAA lid" evidence="23">
    <location>
        <begin position="3721"/>
        <end position="3858"/>
    </location>
</feature>
<evidence type="ECO:0000256" key="2">
    <source>
        <dbReference type="ARBA" id="ARBA00004430"/>
    </source>
</evidence>
<proteinExistence type="inferred from homology"/>
<keyword evidence="13" id="KW-0206">Cytoskeleton</keyword>
<evidence type="ECO:0000256" key="6">
    <source>
        <dbReference type="ARBA" id="ARBA00022741"/>
    </source>
</evidence>
<comment type="subcellular location">
    <subcellularLocation>
        <location evidence="1">Cell projection</location>
        <location evidence="1">Cilium</location>
        <location evidence="1">Flagellum</location>
    </subcellularLocation>
    <subcellularLocation>
        <location evidence="2">Cytoplasm</location>
        <location evidence="2">Cytoskeleton</location>
        <location evidence="2">Cilium axoneme</location>
    </subcellularLocation>
</comment>
<dbReference type="GO" id="GO:0051959">
    <property type="term" value="F:dynein light intermediate chain binding"/>
    <property type="evidence" value="ECO:0007669"/>
    <property type="project" value="InterPro"/>
</dbReference>
<dbReference type="FunFam" id="3.40.50.300:FF:000362">
    <property type="entry name" value="Dynein, axonemal, heavy chain 6"/>
    <property type="match status" value="1"/>
</dbReference>
<feature type="domain" description="Dynein heavy chain C-terminal" evidence="24">
    <location>
        <begin position="3864"/>
        <end position="4176"/>
    </location>
</feature>
<dbReference type="OrthoDB" id="537704at2759"/>
<feature type="domain" description="Dynein heavy chain ATP-binding dynein motor region" evidence="21">
    <location>
        <begin position="3103"/>
        <end position="3329"/>
    </location>
</feature>
<dbReference type="Pfam" id="PF12781">
    <property type="entry name" value="AAA_9"/>
    <property type="match status" value="1"/>
</dbReference>
<dbReference type="Pfam" id="PF03028">
    <property type="entry name" value="Dynein_heavy"/>
    <property type="match status" value="1"/>
</dbReference>
<dbReference type="Pfam" id="PF18199">
    <property type="entry name" value="Dynein_C"/>
    <property type="match status" value="1"/>
</dbReference>
<dbReference type="InterPro" id="IPR035699">
    <property type="entry name" value="AAA_6"/>
</dbReference>
<dbReference type="InterPro" id="IPR004273">
    <property type="entry name" value="Dynein_heavy_D6_P-loop"/>
</dbReference>
<organism evidence="26 27">
    <name type="scientific">Paramecium sonneborni</name>
    <dbReference type="NCBI Taxonomy" id="65129"/>
    <lineage>
        <taxon>Eukaryota</taxon>
        <taxon>Sar</taxon>
        <taxon>Alveolata</taxon>
        <taxon>Ciliophora</taxon>
        <taxon>Intramacronucleata</taxon>
        <taxon>Oligohymenophorea</taxon>
        <taxon>Peniculida</taxon>
        <taxon>Parameciidae</taxon>
        <taxon>Paramecium</taxon>
    </lineage>
</organism>
<evidence type="ECO:0000256" key="14">
    <source>
        <dbReference type="ARBA" id="ARBA00023273"/>
    </source>
</evidence>
<dbReference type="InterPro" id="IPR041228">
    <property type="entry name" value="Dynein_C"/>
</dbReference>
<dbReference type="PANTHER" id="PTHR45703:SF36">
    <property type="entry name" value="DYNEIN HEAVY CHAIN, CYTOPLASMIC"/>
    <property type="match status" value="1"/>
</dbReference>
<dbReference type="InterPro" id="IPR024317">
    <property type="entry name" value="Dynein_heavy_chain_D4_dom"/>
</dbReference>
<dbReference type="InterPro" id="IPR013602">
    <property type="entry name" value="Dynein_heavy_linker"/>
</dbReference>
<feature type="domain" description="Dynein 2 heavy chain 1 cytoplasmic ATPase lid" evidence="25">
    <location>
        <begin position="2287"/>
        <end position="2369"/>
    </location>
</feature>
<evidence type="ECO:0000256" key="12">
    <source>
        <dbReference type="ARBA" id="ARBA00023175"/>
    </source>
</evidence>
<evidence type="ECO:0000259" key="20">
    <source>
        <dbReference type="Pfam" id="PF12780"/>
    </source>
</evidence>
<evidence type="ECO:0000256" key="10">
    <source>
        <dbReference type="ARBA" id="ARBA00023054"/>
    </source>
</evidence>
<dbReference type="Pfam" id="PF22597">
    <property type="entry name" value="DYN_lid"/>
    <property type="match status" value="1"/>
</dbReference>
<keyword evidence="8" id="KW-0282">Flagellum</keyword>
<feature type="coiled-coil region" evidence="15">
    <location>
        <begin position="2966"/>
        <end position="3035"/>
    </location>
</feature>
<evidence type="ECO:0000259" key="17">
    <source>
        <dbReference type="Pfam" id="PF08393"/>
    </source>
</evidence>
<dbReference type="Pfam" id="PF08393">
    <property type="entry name" value="DHC_N2"/>
    <property type="match status" value="1"/>
</dbReference>
<evidence type="ECO:0000256" key="1">
    <source>
        <dbReference type="ARBA" id="ARBA00004230"/>
    </source>
</evidence>
<dbReference type="FunFam" id="3.40.50.300:FF:002141">
    <property type="entry name" value="Dynein heavy chain"/>
    <property type="match status" value="1"/>
</dbReference>
<evidence type="ECO:0000259" key="23">
    <source>
        <dbReference type="Pfam" id="PF18198"/>
    </source>
</evidence>
<evidence type="ECO:0000259" key="16">
    <source>
        <dbReference type="Pfam" id="PF03028"/>
    </source>
</evidence>
<evidence type="ECO:0000313" key="26">
    <source>
        <dbReference type="EMBL" id="CAD8089088.1"/>
    </source>
</evidence>
<keyword evidence="7" id="KW-0067">ATP-binding</keyword>
<dbReference type="InterPro" id="IPR024743">
    <property type="entry name" value="Dynein_HC_stalk"/>
</dbReference>
<keyword evidence="4" id="KW-0963">Cytoplasm</keyword>
<keyword evidence="5" id="KW-0493">Microtubule</keyword>
<dbReference type="FunFam" id="3.40.50.300:FF:000353">
    <property type="entry name" value="Dynein axonemal heavy chain 1"/>
    <property type="match status" value="1"/>
</dbReference>
<evidence type="ECO:0000256" key="7">
    <source>
        <dbReference type="ARBA" id="ARBA00022840"/>
    </source>
</evidence>
<feature type="domain" description="Dynein heavy chain AAA module D4" evidence="20">
    <location>
        <begin position="2444"/>
        <end position="2705"/>
    </location>
</feature>
<dbReference type="GO" id="GO:0030286">
    <property type="term" value="C:dynein complex"/>
    <property type="evidence" value="ECO:0007669"/>
    <property type="project" value="UniProtKB-KW"/>
</dbReference>
<keyword evidence="27" id="KW-1185">Reference proteome</keyword>
<dbReference type="Pfam" id="PF12777">
    <property type="entry name" value="MT"/>
    <property type="match status" value="1"/>
</dbReference>
<dbReference type="GO" id="GO:0005874">
    <property type="term" value="C:microtubule"/>
    <property type="evidence" value="ECO:0007669"/>
    <property type="project" value="UniProtKB-KW"/>
</dbReference>
<feature type="coiled-coil region" evidence="15">
    <location>
        <begin position="847"/>
        <end position="874"/>
    </location>
</feature>
<dbReference type="Pfam" id="PF17852">
    <property type="entry name" value="Dynein_AAA_lid"/>
    <property type="match status" value="1"/>
</dbReference>
<comment type="caution">
    <text evidence="26">The sequence shown here is derived from an EMBL/GenBank/DDBJ whole genome shotgun (WGS) entry which is preliminary data.</text>
</comment>
<evidence type="ECO:0000256" key="8">
    <source>
        <dbReference type="ARBA" id="ARBA00022846"/>
    </source>
</evidence>
<dbReference type="Pfam" id="PF12774">
    <property type="entry name" value="AAA_6"/>
    <property type="match status" value="1"/>
</dbReference>
<reference evidence="26" key="1">
    <citation type="submission" date="2021-01" db="EMBL/GenBank/DDBJ databases">
        <authorList>
            <consortium name="Genoscope - CEA"/>
            <person name="William W."/>
        </authorList>
    </citation>
    <scope>NUCLEOTIDE SEQUENCE</scope>
</reference>
<dbReference type="FunFam" id="1.20.920.30:FF:000005">
    <property type="entry name" value="Dynein, axonemal, heavy chain 2"/>
    <property type="match status" value="1"/>
</dbReference>
<evidence type="ECO:0000256" key="13">
    <source>
        <dbReference type="ARBA" id="ARBA00023212"/>
    </source>
</evidence>
<dbReference type="InterPro" id="IPR041466">
    <property type="entry name" value="Dynein_AAA5_ext"/>
</dbReference>
<dbReference type="FunFam" id="1.20.58.1120:FF:000001">
    <property type="entry name" value="dynein heavy chain 2, axonemal"/>
    <property type="match status" value="1"/>
</dbReference>
<evidence type="ECO:0000256" key="15">
    <source>
        <dbReference type="SAM" id="Coils"/>
    </source>
</evidence>
<evidence type="ECO:0000256" key="3">
    <source>
        <dbReference type="ARBA" id="ARBA00008887"/>
    </source>
</evidence>
<dbReference type="Pfam" id="PF12780">
    <property type="entry name" value="AAA_8"/>
    <property type="match status" value="1"/>
</dbReference>
<protein>
    <submittedName>
        <fullName evidence="26">Uncharacterized protein</fullName>
    </submittedName>
</protein>
<dbReference type="FunFam" id="1.20.920.20:FF:000013">
    <property type="entry name" value="Dynein Heavy Chain"/>
    <property type="match status" value="1"/>
</dbReference>
<feature type="domain" description="Dynein heavy chain linker" evidence="17">
    <location>
        <begin position="921"/>
        <end position="1322"/>
    </location>
</feature>
<dbReference type="InterPro" id="IPR035706">
    <property type="entry name" value="AAA_9"/>
</dbReference>
<dbReference type="GO" id="GO:0005524">
    <property type="term" value="F:ATP binding"/>
    <property type="evidence" value="ECO:0007669"/>
    <property type="project" value="UniProtKB-KW"/>
</dbReference>
<dbReference type="InterPro" id="IPR054354">
    <property type="entry name" value="DYNC2H1-like_lid"/>
</dbReference>
<feature type="domain" description="Dynein heavy chain AAA 5 extension" evidence="22">
    <location>
        <begin position="1955"/>
        <end position="2075"/>
    </location>
</feature>
<dbReference type="FunFam" id="1.10.8.720:FF:000001">
    <property type="entry name" value="dynein heavy chain 7, axonemal"/>
    <property type="match status" value="1"/>
</dbReference>
<evidence type="ECO:0000259" key="18">
    <source>
        <dbReference type="Pfam" id="PF12774"/>
    </source>
</evidence>
<dbReference type="FunFam" id="3.40.50.300:FF:000063">
    <property type="entry name" value="dynein heavy chain 6, axonemal"/>
    <property type="match status" value="1"/>
</dbReference>
<dbReference type="FunFam" id="1.10.8.710:FF:000004">
    <property type="entry name" value="Dynein axonemal heavy chain 6"/>
    <property type="match status" value="1"/>
</dbReference>
<dbReference type="InterPro" id="IPR026983">
    <property type="entry name" value="DHC"/>
</dbReference>
<dbReference type="FunFam" id="1.20.140.100:FF:000004">
    <property type="entry name" value="Dynein axonemal heavy chain 6"/>
    <property type="match status" value="1"/>
</dbReference>
<dbReference type="Pfam" id="PF12775">
    <property type="entry name" value="AAA_7"/>
    <property type="match status" value="1"/>
</dbReference>
<feature type="domain" description="Dynein heavy chain coiled coil stalk" evidence="19">
    <location>
        <begin position="2719"/>
        <end position="3077"/>
    </location>
</feature>
<dbReference type="FunFam" id="3.40.50.300:FF:001145">
    <property type="entry name" value="Putative dynein heavy chain"/>
    <property type="match status" value="1"/>
</dbReference>
<accession>A0A8S1N8P4</accession>
<dbReference type="InterPro" id="IPR041658">
    <property type="entry name" value="AAA_lid_11"/>
</dbReference>
<keyword evidence="9" id="KW-0243">Dynein</keyword>
<comment type="similarity">
    <text evidence="3">Belongs to the dynein heavy chain family.</text>
</comment>
<evidence type="ECO:0000259" key="25">
    <source>
        <dbReference type="Pfam" id="PF22597"/>
    </source>
</evidence>
<evidence type="ECO:0000256" key="11">
    <source>
        <dbReference type="ARBA" id="ARBA00023069"/>
    </source>
</evidence>
<gene>
    <name evidence="26" type="ORF">PSON_ATCC_30995.1.T0530259</name>
</gene>
<keyword evidence="6" id="KW-0547">Nucleotide-binding</keyword>
<sequence length="4180" mass="486020">MAQISQKQRGVFSEVLDPTLPSEYNVKNYNQGPTPDLIMTTISRQTIPKAISLQRLQTSSSNRQQLRSDLASRQVPRNLLKTRQKNEQVTSVEPKVILPYDPIPGEVPRKVAIDRKRKEFRSLDFNKLLQEAGIEFKQKDQSVEWLKLEYFDDTTYDDNSNEDWIKREEDEEGIKHPLLGLGLRGDEYQYLEIFDYKNEKFIGKWLKDDIKLELHRLYICFDAEDPRKYVKRLKNAFQQRIYADALVRYNYYIDNMSLFDLSELDNEQKKRIEQNAKTKKLEAMETTQLLLEVNMDFQRTMNKIIFDKYLDDEQNDENYPKLRMPAKERKKEVRYYGWMELEASKGVMEKWMFKYDEPFIRKPLTFDELNKNFGFSTLYVSQEVVKALQDIRHECNQVLKESLFDFSKREGALHLDEFKHMQENATTSLMYQLKGTWVPTMIKIIKDRFAEIGKGWFNMKETSKITYDFGKLKRMLTVIRLMMQDTITTLMKSNFDRYQKTIKSNIPVNVDIKNTDWVLNHYDDGNQADNRVQVFSHDRKLPLFQIELLAKDDYFQYTTNPTLYVLISLQAMKKAVDEMAKIPDLEPRILSDLHKSQKLETFIKAPMMPIQEPVEPDPNERPRKFADENKWVWDTYYNVKASIEEALKPLEQYKTVFNKYIAVLKLRPDDVARDMELEDPPREFESIRDEIIKANQKEKQLNEEILDSIHVGMFEIHLNEAKGILIERYQGLQKNLVDLIARRARNTSIRIFQEFGDIKKTILEDPDTIEKLTILKEYISNLPQELEKMKVKMNQLFDVFKMLEEFNYRFPLDDFQRRWKIFGSPKEIKEMVEVRNVQLEKLKVKFSDDAKVQQEDFREQIENLERTIQEFHKHQDVSKNKDMAEVVEYVMKQISEFQDQASKFNMQEALFDKPQTDYSKLNSMSREFKPYYDLWSSTYKFKSGIKVWLNDDFMNIDADECEKIVEEGVKNIQTAMRTIQVTGIQKIAEAVKAEIDEFRPKVPLLSALRKKGMTVRHWTQVSQMKGLDHVINPDEQGFCFQEVLNMGFMDVIDKVVNIGETASKEYQIEMMLDNMLNAWENIKFQCVQYKNTFILKGFDEIQIVLDEHIINTSAMVFSPFKKFFEERISEWDKSLRKIQDILEEWAKFQQQWMYLQPIFDSQDIAKQLPAETKKFKTVDQTWRTTVTQAKAKEKVLDVCIEDGLWERLHEANKTLEMVQKELNNYLEKKREKFARFYFLSNDELLEILSQTKEPTAVQPHLKKVFENINSIEFDKDKKIHAMFSAEKEKVPFVKIVDPNKKNVEEWMNEVENMMRLSVRQALMLSIENYIQIKREEWVLRHPGQCVLNGSQVHWTKEVETAIDSQNLKGYFKRLEEQLGNLVDLVRTKLSKQAMVTINALIVIDVHAKDVVQKMVDSEVYDKFAFEWISQLRYYWENQSVDFDCWVKCVQTNFPYGYEYLGNTLRLVITPLTDKCYMTLMGALRLNLGGAPAGPAGTGKTESTKDLAKALAKQCVVFNCSDSMDFIMVGKFFKGLASAGAWACFDEFNRINIEVLSVIAQQLLVLFGEKAKGTPQVEFEGSFIKILPTFSVFITMNPGYAGRTELPDNLKALFRPVAMMVPDYAMIGEIMLYSFGFKLGRDLSKKMVTTFKLSSEQLSSQDHYDYGMRAVRSVINAAGLLKVQFPDMNEEQLLLRALRDVNVPKFLKDDLPLFENIISDLFPGLERPQYDYGKLIPELSQQCEKYIFKEQPYPVQPVQPFIDKVLQLYDTIQVRHGLMLVGPTGGGKTTNYQILSKSMTKLGEANGFYKVHTHVLNPKSITMGQLYGQFNEQTHEWTDGVLAYMVREAVKDTSSDRHWIMFDGPVDALWIESMNTVLDDNKKLCLNSGQILTLTQYMTMMFEVEDLAVASPATVSRCGMVYMEPRAMGIQPLIDSYIQRFPNNIKNKKKDVLNNLSKWFQQYVDEALEFTYKHCKEVIPTMRNNLVQSQQRIIDSLISPYVETEIKKVSVDELDQLNQNIEYYFHYSLVWSVMVTGDFQSRQKCDKFHRSQMQKFKANFEYPKEGLIYDYQLNLQPWSDTYQQFEIDQKLQFHEIVIPTTDSTRNMYLMKLLLTNNFHVCCPGPTGTGKSQNSYQLLIMGMPEDFQYVPLTFSAQTSANQTQDTIDSWIDKRRKGVRGPPVGKRQVIFVDDLNMPKKEEYGAQPPIELIRQILDHQGWYNRQDLQFVKLEGLLILSAMGPPGGGRSNITGRAVRHFNVVAYTELDEEVIKSIFQKIIQFFYKKFSESVQTLQLQLVNSVLSIYNSVRRDLLPTPSKSHYTFNLRDINKVFQGICSILPKNCQEPAQLVKLWYHENMRVFHDRLINEQDRSYFKQLLTQYFNDFGLKQEEVLDQERIIFCDFLGNRDLDIRPYVQVQGDLQYFVGQMEELLDQYNKDVGSGKKQMKLVMFLDACEHITRISRILRQPGGNGLLLGIGGSGRQSLTKMGTYLQNFKLQQIEVLKNYNMRAWRDDVKKIIMLAGVENKCVTFVFVDTQIINEQMLEDINGILNSGDVTNLYNDKDNEDITQACKAECIKKGLPPNRMNIFSVYLARVKKNMHMVIAMSPIGDAFTTRLRMFPSLVNCCTIDWFTEWPEEALEGVGRGQLVEVAQQLDLDIKNTRLVDMFKYMHKFVEKLSLQYKSELRRINYVTPTSYLELLSLYINIVQDKRNDLKAQILRLKNGLDKLQDANKAVAEMKIVLEKMQPELEQAQIETTKMMEHLKVEKEDADQTQRVVAVQEAEATQQAREANQVAQEAAEKVRVANEELAQTLLKVKELQKDHLVELKSLSSPPEAVKVVLAGVVILTTDYIKKSGGEIITQPVPNQIGKKEENYFETAKKYLLNDVNSLLSMLLEKFDKENINPSAIIKMEQKVTCHPKFNQNDAFQGSKATGYLFGWCKCMYDFYKVYTETKPLREKLALMTKIVEEKNRELSIKKKELDEINAKIRELQRVFDDKKKQQEDLQKKIKECEVKLERAQKLTEGLSDEKERWAKDIENLTNSGGLIPGNSIIASGMVAYSGPFVSQYRIKMEQDWRAKLKEYNIPYSDLITMRKFLGDEVKIQSWNICGLPKDDTSIENGIIIDKSRRWTLMIDPQSQANKYIKTMGKDLPEGLDVLKQSDQNLMRTLELAIQFGKWVLVENVGLSLDPSLEPILLQQISKTGTSATIQIGDKNLQYNFSFRFFMTTTLPNPHYSPETSVKVTIINFAITPLGLEEQMLAQIVALENPNLENKKTEIVRKNAQDKKELVNIEDSILRSLSETKGDISEILMDETLINKLQNSKKFAAEINQRVKDSKITEAQIDEARESYRSVAFRASLLFFCIIDLSTIDPMYQYSLQWFINLFTLGVQNAPASQVLEERLNHLNDFFTYMLYENVCRSLFEKHKLLFSFMLTYKILSAAHKMNEGEWRYLLQGATGDVQLAPNPTEWISENTWPETYRNIYGMSELTNFDGILSDFMSNSDKFKTIFDAPNPQEIEFPDPWNIKLDSFSRILLLKAIRSDKVIPAIQKWIIEKMDEKFIIPPTFDLSKCYKDSTPNTPLIFVLSPGSDPIADLMKFAEEMNMTKRIDSISLGQGQGPKAEKLVKDALGRGGWALLMNCHLATSWMNDLEKLNEEMQDQGTKDFRLWLTSMPSKSFPTIVLQNGVKMTLEPPKGLRNNMLRTYTQLDDKTLNDCKKPEDFKKLLFGFSLFHAIIQERRKFGAIGWNIPYEFTNEDLTVCRRQLKSLLDDYVLIPFKVINYLGAEINYGGRVTDDKDVRLIKTILKLYISQEALKEGYQFLVPTYYQPNVGERQNYIEYIEKLPLNPEPEAFGLHSNAEITNAQNETRILLETLQSIQPRTQQGAGKCREDVIEELANFVESKTPDLFDIDDISIKYPTDYQESMNTVLVQELIRYNRLLGIMKTTLSNVKKALKGLIVMSEEMEKLSNSLYDNQVPQLWAEKGFLSLKPLASWTQDLLDRISFLKNWVDKGTPKVFWISGFFFPQAFITGMVQNYARKHVIAIDKLQYEYIVMDTLTHTAVTDKPEDGVYIYGIFLEGTKWDYKRHLISQPKVKELYSDLPLMHLLPFDPSEVEVQPKDPKERKIYKYQCPLYKVVSRAGTLSTTGHSTNFVMPLELPSRDDEDVWIRAGAAAFLSLRY</sequence>
<dbReference type="EMBL" id="CAJJDN010000053">
    <property type="protein sequence ID" value="CAD8089088.1"/>
    <property type="molecule type" value="Genomic_DNA"/>
</dbReference>
<keyword evidence="14" id="KW-0966">Cell projection</keyword>
<evidence type="ECO:0000259" key="19">
    <source>
        <dbReference type="Pfam" id="PF12777"/>
    </source>
</evidence>
<name>A0A8S1N8P4_9CILI</name>
<dbReference type="GO" id="GO:0008569">
    <property type="term" value="F:minus-end-directed microtubule motor activity"/>
    <property type="evidence" value="ECO:0007669"/>
    <property type="project" value="InterPro"/>
</dbReference>
<dbReference type="GO" id="GO:0031514">
    <property type="term" value="C:motile cilium"/>
    <property type="evidence" value="ECO:0007669"/>
    <property type="project" value="UniProtKB-SubCell"/>
</dbReference>
<dbReference type="Proteomes" id="UP000692954">
    <property type="component" value="Unassembled WGS sequence"/>
</dbReference>
<evidence type="ECO:0000259" key="22">
    <source>
        <dbReference type="Pfam" id="PF17852"/>
    </source>
</evidence>
<dbReference type="FunFam" id="1.10.8.1220:FF:000001">
    <property type="entry name" value="Dynein axonemal heavy chain 5"/>
    <property type="match status" value="1"/>
</dbReference>
<dbReference type="FunFam" id="3.10.490.20:FF:000005">
    <property type="entry name" value="Dynein axonemal heavy chain 6"/>
    <property type="match status" value="1"/>
</dbReference>
<evidence type="ECO:0000256" key="9">
    <source>
        <dbReference type="ARBA" id="ARBA00023017"/>
    </source>
</evidence>
<dbReference type="Pfam" id="PF18198">
    <property type="entry name" value="AAA_lid_11"/>
    <property type="match status" value="1"/>
</dbReference>
<evidence type="ECO:0000256" key="4">
    <source>
        <dbReference type="ARBA" id="ARBA00022490"/>
    </source>
</evidence>
<dbReference type="FunFam" id="1.20.1270.280:FF:000001">
    <property type="entry name" value="dynein heavy chain 7, axonemal"/>
    <property type="match status" value="1"/>
</dbReference>
<dbReference type="GO" id="GO:0003341">
    <property type="term" value="P:cilium movement"/>
    <property type="evidence" value="ECO:0007669"/>
    <property type="project" value="UniProtKB-ARBA"/>
</dbReference>
<evidence type="ECO:0000256" key="5">
    <source>
        <dbReference type="ARBA" id="ARBA00022701"/>
    </source>
</evidence>
<feature type="coiled-coil region" evidence="15">
    <location>
        <begin position="2780"/>
        <end position="2821"/>
    </location>
</feature>
<keyword evidence="10 15" id="KW-0175">Coiled coil</keyword>
<feature type="coiled-coil region" evidence="15">
    <location>
        <begin position="1208"/>
        <end position="1235"/>
    </location>
</feature>
<keyword evidence="12" id="KW-0505">Motor protein</keyword>
<evidence type="ECO:0000259" key="24">
    <source>
        <dbReference type="Pfam" id="PF18199"/>
    </source>
</evidence>
<dbReference type="GO" id="GO:0005930">
    <property type="term" value="C:axoneme"/>
    <property type="evidence" value="ECO:0007669"/>
    <property type="project" value="UniProtKB-SubCell"/>
</dbReference>
<dbReference type="PANTHER" id="PTHR45703">
    <property type="entry name" value="DYNEIN HEAVY CHAIN"/>
    <property type="match status" value="1"/>
</dbReference>
<feature type="domain" description="Dynein heavy chain hydrolytic ATP-binding dynein motor region" evidence="18">
    <location>
        <begin position="1455"/>
        <end position="1788"/>
    </location>
</feature>
<keyword evidence="11" id="KW-0969">Cilium</keyword>
<evidence type="ECO:0000313" key="27">
    <source>
        <dbReference type="Proteomes" id="UP000692954"/>
    </source>
</evidence>
<dbReference type="GO" id="GO:0045505">
    <property type="term" value="F:dynein intermediate chain binding"/>
    <property type="evidence" value="ECO:0007669"/>
    <property type="project" value="InterPro"/>
</dbReference>
<feature type="domain" description="Dynein heavy chain region D6 P-loop" evidence="16">
    <location>
        <begin position="3577"/>
        <end position="3689"/>
    </location>
</feature>